<gene>
    <name evidence="1" type="ORF">CBM2636_20158</name>
</gene>
<evidence type="ECO:0000313" key="1">
    <source>
        <dbReference type="EMBL" id="SPD65640.1"/>
    </source>
</evidence>
<name>A0A375CWY8_9BURK</name>
<organism evidence="1 2">
    <name type="scientific">Cupriavidus taiwanensis</name>
    <dbReference type="NCBI Taxonomy" id="164546"/>
    <lineage>
        <taxon>Bacteria</taxon>
        <taxon>Pseudomonadati</taxon>
        <taxon>Pseudomonadota</taxon>
        <taxon>Betaproteobacteria</taxon>
        <taxon>Burkholderiales</taxon>
        <taxon>Burkholderiaceae</taxon>
        <taxon>Cupriavidus</taxon>
    </lineage>
</organism>
<reference evidence="1 2" key="1">
    <citation type="submission" date="2018-01" db="EMBL/GenBank/DDBJ databases">
        <authorList>
            <person name="Clerissi C."/>
        </authorList>
    </citation>
    <scope>NUCLEOTIDE SEQUENCE [LARGE SCALE GENOMIC DNA]</scope>
    <source>
        <strain evidence="1">Cupriavidus taiwanensis SWF 66322</strain>
    </source>
</reference>
<dbReference type="EMBL" id="LT984813">
    <property type="protein sequence ID" value="SPD65640.1"/>
    <property type="molecule type" value="Genomic_DNA"/>
</dbReference>
<accession>A0A375CWY8</accession>
<evidence type="ECO:0000313" key="2">
    <source>
        <dbReference type="Proteomes" id="UP000254259"/>
    </source>
</evidence>
<dbReference type="Proteomes" id="UP000254259">
    <property type="component" value="Chromosome CBM2636"/>
</dbReference>
<sequence length="23" mass="2784">MLPWGSPERLRVPWQAPDSYRNQ</sequence>
<dbReference type="AlphaFoldDB" id="A0A375CWY8"/>
<proteinExistence type="predicted"/>
<protein>
    <submittedName>
        <fullName evidence="1">Uncharacterized protein</fullName>
    </submittedName>
</protein>